<dbReference type="InterPro" id="IPR029044">
    <property type="entry name" value="Nucleotide-diphossugar_trans"/>
</dbReference>
<gene>
    <name evidence="4" type="ORF">SAMN02745248_01789</name>
</gene>
<dbReference type="EMBL" id="FRAD01000014">
    <property type="protein sequence ID" value="SHK11033.1"/>
    <property type="molecule type" value="Genomic_DNA"/>
</dbReference>
<evidence type="ECO:0000256" key="1">
    <source>
        <dbReference type="ARBA" id="ARBA00022676"/>
    </source>
</evidence>
<protein>
    <submittedName>
        <fullName evidence="4">Glycosyltransferase involved in cell wall bisynthesis</fullName>
    </submittedName>
</protein>
<dbReference type="Gene3D" id="3.90.550.10">
    <property type="entry name" value="Spore Coat Polysaccharide Biosynthesis Protein SpsA, Chain A"/>
    <property type="match status" value="1"/>
</dbReference>
<dbReference type="STRING" id="1121331.SAMN02745248_01789"/>
<keyword evidence="2 4" id="KW-0808">Transferase</keyword>
<dbReference type="Pfam" id="PF00535">
    <property type="entry name" value="Glycos_transf_2"/>
    <property type="match status" value="1"/>
</dbReference>
<evidence type="ECO:0000313" key="4">
    <source>
        <dbReference type="EMBL" id="SHK11033.1"/>
    </source>
</evidence>
<feature type="domain" description="Glycosyltransferase 2-like" evidence="3">
    <location>
        <begin position="9"/>
        <end position="138"/>
    </location>
</feature>
<dbReference type="Proteomes" id="UP000183952">
    <property type="component" value="Unassembled WGS sequence"/>
</dbReference>
<dbReference type="PANTHER" id="PTHR22916:SF51">
    <property type="entry name" value="GLYCOSYLTRANSFERASE EPSH-RELATED"/>
    <property type="match status" value="1"/>
</dbReference>
<dbReference type="CDD" id="cd00761">
    <property type="entry name" value="Glyco_tranf_GTA_type"/>
    <property type="match status" value="1"/>
</dbReference>
<evidence type="ECO:0000313" key="5">
    <source>
        <dbReference type="Proteomes" id="UP000183952"/>
    </source>
</evidence>
<dbReference type="AlphaFoldDB" id="A0A1M6PSW2"/>
<keyword evidence="1" id="KW-0328">Glycosyltransferase</keyword>
<dbReference type="RefSeq" id="WP_072903748.1">
    <property type="nucleotide sequence ID" value="NZ_FRAD01000014.1"/>
</dbReference>
<proteinExistence type="predicted"/>
<dbReference type="InterPro" id="IPR001173">
    <property type="entry name" value="Glyco_trans_2-like"/>
</dbReference>
<evidence type="ECO:0000259" key="3">
    <source>
        <dbReference type="Pfam" id="PF00535"/>
    </source>
</evidence>
<organism evidence="4 5">
    <name type="scientific">Hathewaya proteolytica DSM 3090</name>
    <dbReference type="NCBI Taxonomy" id="1121331"/>
    <lineage>
        <taxon>Bacteria</taxon>
        <taxon>Bacillati</taxon>
        <taxon>Bacillota</taxon>
        <taxon>Clostridia</taxon>
        <taxon>Eubacteriales</taxon>
        <taxon>Clostridiaceae</taxon>
        <taxon>Hathewaya</taxon>
    </lineage>
</organism>
<name>A0A1M6PSW2_9CLOT</name>
<dbReference type="GO" id="GO:0016757">
    <property type="term" value="F:glycosyltransferase activity"/>
    <property type="evidence" value="ECO:0007669"/>
    <property type="project" value="UniProtKB-KW"/>
</dbReference>
<accession>A0A1M6PSW2</accession>
<evidence type="ECO:0000256" key="2">
    <source>
        <dbReference type="ARBA" id="ARBA00022679"/>
    </source>
</evidence>
<dbReference type="SUPFAM" id="SSF53448">
    <property type="entry name" value="Nucleotide-diphospho-sugar transferases"/>
    <property type="match status" value="1"/>
</dbReference>
<reference evidence="4 5" key="1">
    <citation type="submission" date="2016-11" db="EMBL/GenBank/DDBJ databases">
        <authorList>
            <person name="Jaros S."/>
            <person name="Januszkiewicz K."/>
            <person name="Wedrychowicz H."/>
        </authorList>
    </citation>
    <scope>NUCLEOTIDE SEQUENCE [LARGE SCALE GENOMIC DNA]</scope>
    <source>
        <strain evidence="4 5">DSM 3090</strain>
    </source>
</reference>
<dbReference type="OrthoDB" id="9785185at2"/>
<dbReference type="PANTHER" id="PTHR22916">
    <property type="entry name" value="GLYCOSYLTRANSFERASE"/>
    <property type="match status" value="1"/>
</dbReference>
<keyword evidence="5" id="KW-1185">Reference proteome</keyword>
<sequence length="336" mass="38832">MEDNPIKISVIIPLYNVEKYVKETLLSLISQSFKAFELIIVDDGSTDRSADICENILKESCISYKIIRKKNQGVSKARNIGVENSSGEYIFFLDSDDYISSTALMEFYNKAIEDQAEVVFCGYEHIDYESQKVIRKLDRYIEEPMGGLEAAALMAGDKFWISAISGFYLRSLIVDNKIVFPENICFGEDTVFIIKALMNSKRVTCVKQVLSHYIRRKNSVTKTPNESYYSLFNASMEIYNYNERSYKSQDIRKAMVEFQIPHSIIRIFTALSTNSKCKSELMEFTGRQDIRRYLKQFKINGVKANIKYKIFAVMILINRNLAYNLVHFIKEVKNGK</sequence>